<evidence type="ECO:0000313" key="2">
    <source>
        <dbReference type="EMBL" id="CDO73893.1"/>
    </source>
</evidence>
<dbReference type="HOGENOM" id="CLU_522894_0_0_1"/>
<name>A0A060SN98_PYCCI</name>
<reference evidence="2" key="1">
    <citation type="submission" date="2014-01" db="EMBL/GenBank/DDBJ databases">
        <title>The genome of the white-rot fungus Pycnoporus cinnabarinus: a basidiomycete model with a versatile arsenal for lignocellulosic biomass breakdown.</title>
        <authorList>
            <person name="Levasseur A."/>
            <person name="Lomascolo A."/>
            <person name="Ruiz-Duenas F.J."/>
            <person name="Uzan E."/>
            <person name="Piumi F."/>
            <person name="Kues U."/>
            <person name="Ram A.F.J."/>
            <person name="Murat C."/>
            <person name="Haon M."/>
            <person name="Benoit I."/>
            <person name="Arfi Y."/>
            <person name="Chevret D."/>
            <person name="Drula E."/>
            <person name="Kwon M.J."/>
            <person name="Gouret P."/>
            <person name="Lesage-Meessen L."/>
            <person name="Lombard V."/>
            <person name="Mariette J."/>
            <person name="Noirot C."/>
            <person name="Park J."/>
            <person name="Patyshakuliyeva A."/>
            <person name="Wieneger R.A.B."/>
            <person name="Wosten H.A.B."/>
            <person name="Martin F."/>
            <person name="Coutinho P.M."/>
            <person name="de Vries R."/>
            <person name="Martinez A.T."/>
            <person name="Klopp C."/>
            <person name="Pontarotti P."/>
            <person name="Henrissat B."/>
            <person name="Record E."/>
        </authorList>
    </citation>
    <scope>NUCLEOTIDE SEQUENCE [LARGE SCALE GENOMIC DNA]</scope>
    <source>
        <strain evidence="2">BRFM137</strain>
    </source>
</reference>
<organism evidence="2 3">
    <name type="scientific">Pycnoporus cinnabarinus</name>
    <name type="common">Cinnabar-red polypore</name>
    <name type="synonym">Trametes cinnabarina</name>
    <dbReference type="NCBI Taxonomy" id="5643"/>
    <lineage>
        <taxon>Eukaryota</taxon>
        <taxon>Fungi</taxon>
        <taxon>Dikarya</taxon>
        <taxon>Basidiomycota</taxon>
        <taxon>Agaricomycotina</taxon>
        <taxon>Agaricomycetes</taxon>
        <taxon>Polyporales</taxon>
        <taxon>Polyporaceae</taxon>
        <taxon>Trametes</taxon>
    </lineage>
</organism>
<dbReference type="EMBL" id="CCBP010000124">
    <property type="protein sequence ID" value="CDO73893.1"/>
    <property type="molecule type" value="Genomic_DNA"/>
</dbReference>
<sequence length="521" mass="57343">MHILSSLVHRCRIASPSTILPQDATMSEITKSNCCYALSHGLGTPTAYAVKQKAGIKELDTGTAPNMDNLRSSRTFSSDLLNITGESVNAPPRTRPLRGLENVPVESTSTQLWDEDSEEAKVIFDLGIEDSDAEKEQEIFNSIPGYDDEWIEDETAIDAMDSSRGRDISKQIMSSSSSSTESDSDTSSSPGDDSSMGSEFDDSDLGSDASEDNDPVLRCGAIHKERHAYDVGGDDLYTAVTDRREYHSAIEAAGYDTPPELIDMSGTERQDLQQASDDEDLNHHATFPSIQPVRRSARLKVIAKRTRQETPEDMVSSPPPAAKRRCVQAARGARSCAATTRRQKGKAKALTQLQGDDSDSETEPSGKSLSRKRMRVSQPALQRPEAGRSGRIPQTFQGSCIVSDHATITCGIDYCGKTLVVKKPREARKHIKSHYTTEHLAAAQTECLWGGCGQTVAMGKNADGLMRHYNEAHLELRYGCPGACKDRRGKRRVWARVDELTRHESNDPCEYLRKHPIPRSK</sequence>
<dbReference type="Proteomes" id="UP000029665">
    <property type="component" value="Unassembled WGS sequence"/>
</dbReference>
<dbReference type="AlphaFoldDB" id="A0A060SN98"/>
<proteinExistence type="predicted"/>
<feature type="compositionally biased region" description="Low complexity" evidence="1">
    <location>
        <begin position="173"/>
        <end position="198"/>
    </location>
</feature>
<evidence type="ECO:0000313" key="3">
    <source>
        <dbReference type="Proteomes" id="UP000029665"/>
    </source>
</evidence>
<keyword evidence="3" id="KW-1185">Reference proteome</keyword>
<accession>A0A060SN98</accession>
<feature type="region of interest" description="Disordered" evidence="1">
    <location>
        <begin position="160"/>
        <end position="215"/>
    </location>
</feature>
<evidence type="ECO:0000256" key="1">
    <source>
        <dbReference type="SAM" id="MobiDB-lite"/>
    </source>
</evidence>
<comment type="caution">
    <text evidence="2">The sequence shown here is derived from an EMBL/GenBank/DDBJ whole genome shotgun (WGS) entry which is preliminary data.</text>
</comment>
<gene>
    <name evidence="2" type="ORF">BN946_scf185016.g50</name>
</gene>
<feature type="compositionally biased region" description="Acidic residues" evidence="1">
    <location>
        <begin position="199"/>
        <end position="214"/>
    </location>
</feature>
<protein>
    <submittedName>
        <fullName evidence="2">Uncharacterized protein</fullName>
    </submittedName>
</protein>
<feature type="region of interest" description="Disordered" evidence="1">
    <location>
        <begin position="305"/>
        <end position="392"/>
    </location>
</feature>
<dbReference type="OrthoDB" id="2757844at2759"/>